<sequence>MGISIGKSSRRTCQRLTDEAGNVVAVVELDPWGGETERSENPRYHPYVYGEYERDGNWSDQAQRRVYHGWYSRFYQPDPWDGSYDLTDPQSFDRCTYVQNDPVNFTDPSGLFALNREYFEAMEALWELWMFGMQMNQRLMQPLAIKSHAM</sequence>
<dbReference type="Proteomes" id="UP000031518">
    <property type="component" value="Unassembled WGS sequence"/>
</dbReference>
<proteinExistence type="predicted"/>
<keyword evidence="2" id="KW-1185">Reference proteome</keyword>
<reference evidence="1 2" key="2">
    <citation type="submission" date="2015-01" db="EMBL/GenBank/DDBJ databases">
        <title>Complete genome sequence of Pyrinomonas methylaliphatogenes type strain K22T.</title>
        <authorList>
            <person name="Lee K.C.Y."/>
            <person name="Power J.F."/>
            <person name="Dunfield P.F."/>
            <person name="Morgan X.C."/>
            <person name="Huttenhower C."/>
            <person name="Stott M.B."/>
        </authorList>
    </citation>
    <scope>NUCLEOTIDE SEQUENCE [LARGE SCALE GENOMIC DNA]</scope>
    <source>
        <strain evidence="1 2">K22</strain>
    </source>
</reference>
<evidence type="ECO:0000313" key="2">
    <source>
        <dbReference type="Proteomes" id="UP000031518"/>
    </source>
</evidence>
<name>A0A0B6WYQ4_9BACT</name>
<reference evidence="1 2" key="1">
    <citation type="submission" date="2013-12" db="EMBL/GenBank/DDBJ databases">
        <authorList>
            <person name="Stott M."/>
        </authorList>
    </citation>
    <scope>NUCLEOTIDE SEQUENCE [LARGE SCALE GENOMIC DNA]</scope>
    <source>
        <strain evidence="1 2">K22</strain>
    </source>
</reference>
<evidence type="ECO:0000313" key="1">
    <source>
        <dbReference type="EMBL" id="CDM65429.1"/>
    </source>
</evidence>
<accession>A0A0B6WYQ4</accession>
<dbReference type="InterPro" id="IPR022385">
    <property type="entry name" value="Rhs_assc_core"/>
</dbReference>
<dbReference type="AlphaFoldDB" id="A0A0B6WYQ4"/>
<dbReference type="NCBIfam" id="TIGR03696">
    <property type="entry name" value="Rhs_assc_core"/>
    <property type="match status" value="1"/>
</dbReference>
<gene>
    <name evidence="1" type="ORF">PYK22_01428</name>
</gene>
<organism evidence="1 2">
    <name type="scientific">Pyrinomonas methylaliphatogenes</name>
    <dbReference type="NCBI Taxonomy" id="454194"/>
    <lineage>
        <taxon>Bacteria</taxon>
        <taxon>Pseudomonadati</taxon>
        <taxon>Acidobacteriota</taxon>
        <taxon>Blastocatellia</taxon>
        <taxon>Blastocatellales</taxon>
        <taxon>Pyrinomonadaceae</taxon>
        <taxon>Pyrinomonas</taxon>
    </lineage>
</organism>
<dbReference type="EMBL" id="CBXV010000004">
    <property type="protein sequence ID" value="CDM65429.1"/>
    <property type="molecule type" value="Genomic_DNA"/>
</dbReference>
<dbReference type="STRING" id="454194.PYK22_01428"/>
<protein>
    <submittedName>
        <fullName evidence="1">RHS repeat-associated core domain</fullName>
    </submittedName>
</protein>
<dbReference type="Gene3D" id="2.180.10.10">
    <property type="entry name" value="RHS repeat-associated core"/>
    <property type="match status" value="1"/>
</dbReference>